<accession>A0A5C5ZCT3</accession>
<keyword evidence="2" id="KW-1185">Reference proteome</keyword>
<organism evidence="1 2">
    <name type="scientific">Novipirellula herctigrandis</name>
    <dbReference type="NCBI Taxonomy" id="2527986"/>
    <lineage>
        <taxon>Bacteria</taxon>
        <taxon>Pseudomonadati</taxon>
        <taxon>Planctomycetota</taxon>
        <taxon>Planctomycetia</taxon>
        <taxon>Pirellulales</taxon>
        <taxon>Pirellulaceae</taxon>
        <taxon>Novipirellula</taxon>
    </lineage>
</organism>
<evidence type="ECO:0000313" key="1">
    <source>
        <dbReference type="EMBL" id="TWT84383.1"/>
    </source>
</evidence>
<dbReference type="AlphaFoldDB" id="A0A5C5ZCT3"/>
<reference evidence="1 2" key="1">
    <citation type="submission" date="2019-02" db="EMBL/GenBank/DDBJ databases">
        <title>Deep-cultivation of Planctomycetes and their phenomic and genomic characterization uncovers novel biology.</title>
        <authorList>
            <person name="Wiegand S."/>
            <person name="Jogler M."/>
            <person name="Boedeker C."/>
            <person name="Pinto D."/>
            <person name="Vollmers J."/>
            <person name="Rivas-Marin E."/>
            <person name="Kohn T."/>
            <person name="Peeters S.H."/>
            <person name="Heuer A."/>
            <person name="Rast P."/>
            <person name="Oberbeckmann S."/>
            <person name="Bunk B."/>
            <person name="Jeske O."/>
            <person name="Meyerdierks A."/>
            <person name="Storesund J.E."/>
            <person name="Kallscheuer N."/>
            <person name="Luecker S."/>
            <person name="Lage O.M."/>
            <person name="Pohl T."/>
            <person name="Merkel B.J."/>
            <person name="Hornburger P."/>
            <person name="Mueller R.-W."/>
            <person name="Bruemmer F."/>
            <person name="Labrenz M."/>
            <person name="Spormann A.M."/>
            <person name="Op Den Camp H."/>
            <person name="Overmann J."/>
            <person name="Amann R."/>
            <person name="Jetten M.S.M."/>
            <person name="Mascher T."/>
            <person name="Medema M.H."/>
            <person name="Devos D.P."/>
            <person name="Kaster A.-K."/>
            <person name="Ovreas L."/>
            <person name="Rohde M."/>
            <person name="Galperin M.Y."/>
            <person name="Jogler C."/>
        </authorList>
    </citation>
    <scope>NUCLEOTIDE SEQUENCE [LARGE SCALE GENOMIC DNA]</scope>
    <source>
        <strain evidence="1 2">CA13</strain>
    </source>
</reference>
<gene>
    <name evidence="1" type="ORF">CA13_58610</name>
</gene>
<dbReference type="Proteomes" id="UP000315010">
    <property type="component" value="Unassembled WGS sequence"/>
</dbReference>
<dbReference type="Gene3D" id="3.90.70.10">
    <property type="entry name" value="Cysteine proteinases"/>
    <property type="match status" value="1"/>
</dbReference>
<evidence type="ECO:0008006" key="3">
    <source>
        <dbReference type="Google" id="ProtNLM"/>
    </source>
</evidence>
<name>A0A5C5ZCT3_9BACT</name>
<sequence>MFTVTHAIEYAIGKQQGTDGRLSIEFLNWASNRAIQDKRDGGFFSDLWKGFEQYGICNEAEMPYKTDFDPKSQPSQAALDNARRLGETGLQLHWIKPWDPNRGLNDEQFADVKETLRKQWPVCGGFLWPRKQEWDGAVLRMASRDEVFDGHSVLLVGFREDPSQRGGGVFLIKNSSNGTQNGALSYEYVRNYMNDAAWIGCE</sequence>
<comment type="caution">
    <text evidence="1">The sequence shown here is derived from an EMBL/GenBank/DDBJ whole genome shotgun (WGS) entry which is preliminary data.</text>
</comment>
<dbReference type="InterPro" id="IPR038765">
    <property type="entry name" value="Papain-like_cys_pep_sf"/>
</dbReference>
<evidence type="ECO:0000313" key="2">
    <source>
        <dbReference type="Proteomes" id="UP000315010"/>
    </source>
</evidence>
<dbReference type="SUPFAM" id="SSF54001">
    <property type="entry name" value="Cysteine proteinases"/>
    <property type="match status" value="1"/>
</dbReference>
<dbReference type="EMBL" id="SJPJ01000001">
    <property type="protein sequence ID" value="TWT84383.1"/>
    <property type="molecule type" value="Genomic_DNA"/>
</dbReference>
<proteinExistence type="predicted"/>
<protein>
    <recommendedName>
        <fullName evidence="3">Peptidase C39-like domain-containing protein</fullName>
    </recommendedName>
</protein>